<dbReference type="InterPro" id="IPR001680">
    <property type="entry name" value="WD40_rpt"/>
</dbReference>
<dbReference type="Gene3D" id="2.130.10.10">
    <property type="entry name" value="YVTN repeat-like/Quinoprotein amine dehydrogenase"/>
    <property type="match status" value="1"/>
</dbReference>
<reference evidence="13" key="2">
    <citation type="submission" date="2009-11" db="EMBL/GenBank/DDBJ databases">
        <title>The Genome Sequence of Allomyces macrogynus strain ATCC 38327.</title>
        <authorList>
            <consortium name="The Broad Institute Genome Sequencing Platform"/>
            <person name="Russ C."/>
            <person name="Cuomo C."/>
            <person name="Shea T."/>
            <person name="Young S.K."/>
            <person name="Zeng Q."/>
            <person name="Koehrsen M."/>
            <person name="Haas B."/>
            <person name="Borodovsky M."/>
            <person name="Guigo R."/>
            <person name="Alvarado L."/>
            <person name="Berlin A."/>
            <person name="Borenstein D."/>
            <person name="Chen Z."/>
            <person name="Engels R."/>
            <person name="Freedman E."/>
            <person name="Gellesch M."/>
            <person name="Goldberg J."/>
            <person name="Griggs A."/>
            <person name="Gujja S."/>
            <person name="Heiman D."/>
            <person name="Hepburn T."/>
            <person name="Howarth C."/>
            <person name="Jen D."/>
            <person name="Larson L."/>
            <person name="Lewis B."/>
            <person name="Mehta T."/>
            <person name="Park D."/>
            <person name="Pearson M."/>
            <person name="Roberts A."/>
            <person name="Saif S."/>
            <person name="Shenoy N."/>
            <person name="Sisk P."/>
            <person name="Stolte C."/>
            <person name="Sykes S."/>
            <person name="Walk T."/>
            <person name="White J."/>
            <person name="Yandava C."/>
            <person name="Burger G."/>
            <person name="Gray M.W."/>
            <person name="Holland P.W.H."/>
            <person name="King N."/>
            <person name="Lang F.B.F."/>
            <person name="Roger A.J."/>
            <person name="Ruiz-Trillo I."/>
            <person name="Lander E."/>
            <person name="Nusbaum C."/>
        </authorList>
    </citation>
    <scope>NUCLEOTIDE SEQUENCE [LARGE SCALE GENOMIC DNA]</scope>
    <source>
        <strain evidence="13">ATCC 38327</strain>
    </source>
</reference>
<comment type="similarity">
    <text evidence="2">Belongs to the WD repeat SEC13 family.</text>
</comment>
<dbReference type="InterPro" id="IPR015943">
    <property type="entry name" value="WD40/YVTN_repeat-like_dom_sf"/>
</dbReference>
<evidence type="ECO:0000256" key="10">
    <source>
        <dbReference type="PROSITE-ProRule" id="PRU00221"/>
    </source>
</evidence>
<dbReference type="VEuPathDB" id="FungiDB:AMAG_00386"/>
<accession>A0A0L0RVE0</accession>
<evidence type="ECO:0000256" key="2">
    <source>
        <dbReference type="ARBA" id="ARBA00010102"/>
    </source>
</evidence>
<dbReference type="GO" id="GO:0051028">
    <property type="term" value="P:mRNA transport"/>
    <property type="evidence" value="ECO:0007669"/>
    <property type="project" value="UniProtKB-KW"/>
</dbReference>
<name>A0A0L0RVE0_ALLM3</name>
<evidence type="ECO:0000256" key="5">
    <source>
        <dbReference type="ARBA" id="ARBA00022737"/>
    </source>
</evidence>
<dbReference type="InterPro" id="IPR036322">
    <property type="entry name" value="WD40_repeat_dom_sf"/>
</dbReference>
<dbReference type="GO" id="GO:0035859">
    <property type="term" value="C:Seh1-associated complex"/>
    <property type="evidence" value="ECO:0007669"/>
    <property type="project" value="TreeGrafter"/>
</dbReference>
<dbReference type="GO" id="GO:1904263">
    <property type="term" value="P:positive regulation of TORC1 signaling"/>
    <property type="evidence" value="ECO:0007669"/>
    <property type="project" value="TreeGrafter"/>
</dbReference>
<evidence type="ECO:0008006" key="14">
    <source>
        <dbReference type="Google" id="ProtNLM"/>
    </source>
</evidence>
<reference evidence="12 13" key="1">
    <citation type="submission" date="2009-11" db="EMBL/GenBank/DDBJ databases">
        <title>Annotation of Allomyces macrogynus ATCC 38327.</title>
        <authorList>
            <consortium name="The Broad Institute Genome Sequencing Platform"/>
            <person name="Russ C."/>
            <person name="Cuomo C."/>
            <person name="Burger G."/>
            <person name="Gray M.W."/>
            <person name="Holland P.W.H."/>
            <person name="King N."/>
            <person name="Lang F.B.F."/>
            <person name="Roger A.J."/>
            <person name="Ruiz-Trillo I."/>
            <person name="Young S.K."/>
            <person name="Zeng Q."/>
            <person name="Gargeya S."/>
            <person name="Fitzgerald M."/>
            <person name="Haas B."/>
            <person name="Abouelleil A."/>
            <person name="Alvarado L."/>
            <person name="Arachchi H.M."/>
            <person name="Berlin A."/>
            <person name="Chapman S.B."/>
            <person name="Gearin G."/>
            <person name="Goldberg J."/>
            <person name="Griggs A."/>
            <person name="Gujja S."/>
            <person name="Hansen M."/>
            <person name="Heiman D."/>
            <person name="Howarth C."/>
            <person name="Larimer J."/>
            <person name="Lui A."/>
            <person name="MacDonald P.J.P."/>
            <person name="McCowen C."/>
            <person name="Montmayeur A."/>
            <person name="Murphy C."/>
            <person name="Neiman D."/>
            <person name="Pearson M."/>
            <person name="Priest M."/>
            <person name="Roberts A."/>
            <person name="Saif S."/>
            <person name="Shea T."/>
            <person name="Sisk P."/>
            <person name="Stolte C."/>
            <person name="Sykes S."/>
            <person name="Wortman J."/>
            <person name="Nusbaum C."/>
            <person name="Birren B."/>
        </authorList>
    </citation>
    <scope>NUCLEOTIDE SEQUENCE [LARGE SCALE GENOMIC DNA]</scope>
    <source>
        <strain evidence="12 13">ATCC 38327</strain>
    </source>
</reference>
<dbReference type="eggNOG" id="KOG2445">
    <property type="taxonomic scope" value="Eukaryota"/>
</dbReference>
<dbReference type="SMART" id="SM00320">
    <property type="entry name" value="WD40"/>
    <property type="match status" value="5"/>
</dbReference>
<evidence type="ECO:0000313" key="12">
    <source>
        <dbReference type="EMBL" id="KNE54412.1"/>
    </source>
</evidence>
<evidence type="ECO:0000256" key="9">
    <source>
        <dbReference type="ARBA" id="ARBA00023242"/>
    </source>
</evidence>
<keyword evidence="13" id="KW-1185">Reference proteome</keyword>
<keyword evidence="9" id="KW-0539">Nucleus</keyword>
<protein>
    <recommendedName>
        <fullName evidence="14">Anaphase-promoting complex subunit 4 WD40 domain-containing protein</fullName>
    </recommendedName>
</protein>
<feature type="region of interest" description="Disordered" evidence="11">
    <location>
        <begin position="1"/>
        <end position="21"/>
    </location>
</feature>
<feature type="repeat" description="WD" evidence="10">
    <location>
        <begin position="74"/>
        <end position="108"/>
    </location>
</feature>
<dbReference type="AlphaFoldDB" id="A0A0L0RVE0"/>
<keyword evidence="7" id="KW-0653">Protein transport</keyword>
<dbReference type="STRING" id="578462.A0A0L0RVE0"/>
<dbReference type="PROSITE" id="PS50294">
    <property type="entry name" value="WD_REPEATS_REGION"/>
    <property type="match status" value="2"/>
</dbReference>
<dbReference type="OrthoDB" id="5566198at2759"/>
<dbReference type="GO" id="GO:0031080">
    <property type="term" value="C:nuclear pore outer ring"/>
    <property type="evidence" value="ECO:0007669"/>
    <property type="project" value="TreeGrafter"/>
</dbReference>
<evidence type="ECO:0000256" key="8">
    <source>
        <dbReference type="ARBA" id="ARBA00023132"/>
    </source>
</evidence>
<feature type="repeat" description="WD" evidence="10">
    <location>
        <begin position="27"/>
        <end position="59"/>
    </location>
</feature>
<keyword evidence="3" id="KW-0813">Transport</keyword>
<evidence type="ECO:0000256" key="1">
    <source>
        <dbReference type="ARBA" id="ARBA00004567"/>
    </source>
</evidence>
<dbReference type="Pfam" id="PF00400">
    <property type="entry name" value="WD40"/>
    <property type="match status" value="5"/>
</dbReference>
<dbReference type="EMBL" id="GG745328">
    <property type="protein sequence ID" value="KNE54412.1"/>
    <property type="molecule type" value="Genomic_DNA"/>
</dbReference>
<keyword evidence="6" id="KW-0509">mRNA transport</keyword>
<evidence type="ECO:0000256" key="3">
    <source>
        <dbReference type="ARBA" id="ARBA00022448"/>
    </source>
</evidence>
<feature type="repeat" description="WD" evidence="10">
    <location>
        <begin position="384"/>
        <end position="416"/>
    </location>
</feature>
<dbReference type="PANTHER" id="PTHR11024">
    <property type="entry name" value="NUCLEAR PORE COMPLEX PROTEIN SEC13 / SEH1 FAMILY MEMBER"/>
    <property type="match status" value="1"/>
</dbReference>
<dbReference type="GO" id="GO:0034198">
    <property type="term" value="P:cellular response to amino acid starvation"/>
    <property type="evidence" value="ECO:0007669"/>
    <property type="project" value="TreeGrafter"/>
</dbReference>
<gene>
    <name evidence="12" type="ORF">AMAG_00386</name>
</gene>
<proteinExistence type="inferred from homology"/>
<keyword evidence="4 10" id="KW-0853">WD repeat</keyword>
<dbReference type="PANTHER" id="PTHR11024:SF3">
    <property type="entry name" value="NUCLEOPORIN SEH1"/>
    <property type="match status" value="1"/>
</dbReference>
<dbReference type="Proteomes" id="UP000054350">
    <property type="component" value="Unassembled WGS sequence"/>
</dbReference>
<dbReference type="OMA" id="WFRLWAE"/>
<dbReference type="GO" id="GO:0015031">
    <property type="term" value="P:protein transport"/>
    <property type="evidence" value="ECO:0007669"/>
    <property type="project" value="UniProtKB-KW"/>
</dbReference>
<keyword evidence="5" id="KW-0677">Repeat</keyword>
<dbReference type="PROSITE" id="PS50082">
    <property type="entry name" value="WD_REPEATS_2"/>
    <property type="match status" value="4"/>
</dbReference>
<dbReference type="PRINTS" id="PR00320">
    <property type="entry name" value="GPROTEINBRPT"/>
</dbReference>
<dbReference type="InterPro" id="IPR037363">
    <property type="entry name" value="Sec13/Seh1_fam"/>
</dbReference>
<evidence type="ECO:0000256" key="11">
    <source>
        <dbReference type="SAM" id="MobiDB-lite"/>
    </source>
</evidence>
<dbReference type="SUPFAM" id="SSF50978">
    <property type="entry name" value="WD40 repeat-like"/>
    <property type="match status" value="1"/>
</dbReference>
<evidence type="ECO:0000256" key="7">
    <source>
        <dbReference type="ARBA" id="ARBA00022927"/>
    </source>
</evidence>
<keyword evidence="8" id="KW-0811">Translocation</keyword>
<evidence type="ECO:0000256" key="4">
    <source>
        <dbReference type="ARBA" id="ARBA00022574"/>
    </source>
</evidence>
<comment type="subcellular location">
    <subcellularLocation>
        <location evidence="1">Nucleus</location>
        <location evidence="1">Nuclear pore complex</location>
    </subcellularLocation>
</comment>
<sequence>MTAHAPGGGPSPAQPPAPPLAGLSLLETAHEDLVHDLQFDFYGTRLVTASSDQKLKVWDCLQHDRTSWQLSDAWKAHDASIVRVTFAHPDYGTLLASCSFDRTVRIWEELDHEPRRSGRRWVLRARLVDSRAPVTDLAFAPAHLGLRLATASADGTIRIYEAMDVVNLATWTLTEEIQVVADPRGDADGPLSVSWCKAKHLYSVPVPAHAADTFPPSSAASNGPDSGANSLRGLGGTPFFTPSAMLVVGGGRAPNPRIYYQDAAKSKWFPGDCLVGHQDLVNDVSWAPSMGRSYQLIATACRDGKVRVFRIASGHSQYVHNPPSPAVDRNAPASLPPPPVHHNNLVAAMAAANLGGPTSMTTPGAGSPADSGAGSPLITCVACLDEHRAQVWRAQWNITGTALSSSGDDGTVRVWKATGPAATQWKRIQTIRMNRRTGAA</sequence>
<keyword evidence="8" id="KW-0906">Nuclear pore complex</keyword>
<feature type="repeat" description="WD" evidence="10">
    <location>
        <begin position="274"/>
        <end position="319"/>
    </location>
</feature>
<evidence type="ECO:0000313" key="13">
    <source>
        <dbReference type="Proteomes" id="UP000054350"/>
    </source>
</evidence>
<organism evidence="12 13">
    <name type="scientific">Allomyces macrogynus (strain ATCC 38327)</name>
    <name type="common">Allomyces javanicus var. macrogynus</name>
    <dbReference type="NCBI Taxonomy" id="578462"/>
    <lineage>
        <taxon>Eukaryota</taxon>
        <taxon>Fungi</taxon>
        <taxon>Fungi incertae sedis</taxon>
        <taxon>Blastocladiomycota</taxon>
        <taxon>Blastocladiomycetes</taxon>
        <taxon>Blastocladiales</taxon>
        <taxon>Blastocladiaceae</taxon>
        <taxon>Allomyces</taxon>
    </lineage>
</organism>
<evidence type="ECO:0000256" key="6">
    <source>
        <dbReference type="ARBA" id="ARBA00022816"/>
    </source>
</evidence>
<feature type="compositionally biased region" description="Gly residues" evidence="11">
    <location>
        <begin position="1"/>
        <end position="10"/>
    </location>
</feature>
<dbReference type="InterPro" id="IPR020472">
    <property type="entry name" value="WD40_PAC1"/>
</dbReference>
<dbReference type="GO" id="GO:0005198">
    <property type="term" value="F:structural molecule activity"/>
    <property type="evidence" value="ECO:0007669"/>
    <property type="project" value="InterPro"/>
</dbReference>